<evidence type="ECO:0000313" key="9">
    <source>
        <dbReference type="EMBL" id="AMQ01045.1"/>
    </source>
</evidence>
<keyword evidence="4 9" id="KW-0378">Hydrolase</keyword>
<evidence type="ECO:0000256" key="5">
    <source>
        <dbReference type="ARBA" id="ARBA00023295"/>
    </source>
</evidence>
<reference evidence="9 10" key="1">
    <citation type="submission" date="2016-03" db="EMBL/GenBank/DDBJ databases">
        <title>Complete genome sequence of Pedobacter cryoconitis PAMC 27485.</title>
        <authorList>
            <person name="Lee J."/>
            <person name="Kim O.-S."/>
        </authorList>
    </citation>
    <scope>NUCLEOTIDE SEQUENCE [LARGE SCALE GENOMIC DNA]</scope>
    <source>
        <strain evidence="9 10">PAMC 27485</strain>
    </source>
</reference>
<feature type="chain" id="PRO_5007280677" description="beta-N-acetylhexosaminidase" evidence="6">
    <location>
        <begin position="23"/>
        <end position="546"/>
    </location>
</feature>
<evidence type="ECO:0000256" key="6">
    <source>
        <dbReference type="SAM" id="SignalP"/>
    </source>
</evidence>
<dbReference type="PANTHER" id="PTHR22600:SF57">
    <property type="entry name" value="BETA-N-ACETYLHEXOSAMINIDASE"/>
    <property type="match status" value="1"/>
</dbReference>
<dbReference type="SUPFAM" id="SSF51445">
    <property type="entry name" value="(Trans)glycosidases"/>
    <property type="match status" value="1"/>
</dbReference>
<dbReference type="KEGG" id="pcm:AY601_4196"/>
<comment type="catalytic activity">
    <reaction evidence="1">
        <text>Hydrolysis of terminal non-reducing N-acetyl-D-hexosamine residues in N-acetyl-beta-D-hexosaminides.</text>
        <dbReference type="EC" id="3.2.1.52"/>
    </reaction>
</comment>
<evidence type="ECO:0000256" key="1">
    <source>
        <dbReference type="ARBA" id="ARBA00001231"/>
    </source>
</evidence>
<dbReference type="PANTHER" id="PTHR22600">
    <property type="entry name" value="BETA-HEXOSAMINIDASE"/>
    <property type="match status" value="1"/>
</dbReference>
<comment type="similarity">
    <text evidence="2">Belongs to the glycosyl hydrolase 20 family.</text>
</comment>
<dbReference type="GO" id="GO:0005975">
    <property type="term" value="P:carbohydrate metabolic process"/>
    <property type="evidence" value="ECO:0007669"/>
    <property type="project" value="InterPro"/>
</dbReference>
<sequence length="546" mass="61874" precursor="true">MKKLLASFAALCLLVSNQTIFAQTEPLISPRPLTLETARGTFQLNAATTIIAAKSLTTEADYLKDKLSAAARLNLKISSTSKAANHKIILALEQNLSATAGKEGYQLTVNATGVKITAAEKAGLFYGIQSLLQLITQQENGKNVTIPFVTIQDKPRFSWRALMLDEGRHFKGEKVVKQLLDDMAMLKMNVFHWHLTDDQGWRIEIKKYPELTKIGSKRKDSQLAWRSEKRSGKPHEGFYTQEQIKEVVRYATERHITVVPEIEMPGHATAAIAAYPWLGTTGEKVEVPVTFGKFKDTYNVADPKVYTFLEDVLTEVMALFPSKVIHIGGDKVLYDQWKSSPQIQALMVREGLKSPADVQIWFTNKISEFIASKGRRMMGWNEIMGGKVHENIDEKETTVKEKLNQGTIVHFWRGTTDMITNAASKGYDLVNSYHIYTYLDYDYKEIPVQKAYEFNPIPEGLDPKYNKHVLGSGCQMWSEFIPEVADMQKKIYPRLAAYAEVGWTDLSRKDYTYFKNTMKLIEAHWKAEGVDVAIVDYDAKTEETKQ</sequence>
<keyword evidence="10" id="KW-1185">Reference proteome</keyword>
<dbReference type="PIRSF" id="PIRSF001093">
    <property type="entry name" value="B-hxosamndse_ab_euk"/>
    <property type="match status" value="1"/>
</dbReference>
<dbReference type="InterPro" id="IPR029018">
    <property type="entry name" value="Hex-like_dom2"/>
</dbReference>
<dbReference type="InterPro" id="IPR015882">
    <property type="entry name" value="HEX_bac_N"/>
</dbReference>
<feature type="signal peptide" evidence="6">
    <location>
        <begin position="1"/>
        <end position="22"/>
    </location>
</feature>
<evidence type="ECO:0000256" key="2">
    <source>
        <dbReference type="ARBA" id="ARBA00006285"/>
    </source>
</evidence>
<dbReference type="Pfam" id="PF02838">
    <property type="entry name" value="Glyco_hydro_20b"/>
    <property type="match status" value="1"/>
</dbReference>
<dbReference type="PRINTS" id="PR00738">
    <property type="entry name" value="GLHYDRLASE20"/>
</dbReference>
<dbReference type="OrthoDB" id="726159at2"/>
<organism evidence="9 10">
    <name type="scientific">Pedobacter cryoconitis</name>
    <dbReference type="NCBI Taxonomy" id="188932"/>
    <lineage>
        <taxon>Bacteria</taxon>
        <taxon>Pseudomonadati</taxon>
        <taxon>Bacteroidota</taxon>
        <taxon>Sphingobacteriia</taxon>
        <taxon>Sphingobacteriales</taxon>
        <taxon>Sphingobacteriaceae</taxon>
        <taxon>Pedobacter</taxon>
    </lineage>
</organism>
<dbReference type="Gene3D" id="3.30.379.10">
    <property type="entry name" value="Chitobiase/beta-hexosaminidase domain 2-like"/>
    <property type="match status" value="1"/>
</dbReference>
<dbReference type="InterPro" id="IPR025705">
    <property type="entry name" value="Beta_hexosaminidase_sua/sub"/>
</dbReference>
<dbReference type="GO" id="GO:0030203">
    <property type="term" value="P:glycosaminoglycan metabolic process"/>
    <property type="evidence" value="ECO:0007669"/>
    <property type="project" value="TreeGrafter"/>
</dbReference>
<evidence type="ECO:0000313" key="10">
    <source>
        <dbReference type="Proteomes" id="UP000071561"/>
    </source>
</evidence>
<dbReference type="InterPro" id="IPR015883">
    <property type="entry name" value="Glyco_hydro_20_cat"/>
</dbReference>
<evidence type="ECO:0000259" key="7">
    <source>
        <dbReference type="Pfam" id="PF00728"/>
    </source>
</evidence>
<evidence type="ECO:0000256" key="3">
    <source>
        <dbReference type="ARBA" id="ARBA00012663"/>
    </source>
</evidence>
<name>A0A127VI89_9SPHI</name>
<dbReference type="GO" id="GO:0016020">
    <property type="term" value="C:membrane"/>
    <property type="evidence" value="ECO:0007669"/>
    <property type="project" value="TreeGrafter"/>
</dbReference>
<dbReference type="GO" id="GO:0004563">
    <property type="term" value="F:beta-N-acetylhexosaminidase activity"/>
    <property type="evidence" value="ECO:0007669"/>
    <property type="project" value="UniProtKB-EC"/>
</dbReference>
<evidence type="ECO:0000259" key="8">
    <source>
        <dbReference type="Pfam" id="PF02838"/>
    </source>
</evidence>
<evidence type="ECO:0000256" key="4">
    <source>
        <dbReference type="ARBA" id="ARBA00022801"/>
    </source>
</evidence>
<gene>
    <name evidence="9" type="ORF">AY601_4196</name>
</gene>
<proteinExistence type="inferred from homology"/>
<dbReference type="InterPro" id="IPR017853">
    <property type="entry name" value="GH"/>
</dbReference>
<dbReference type="EC" id="3.2.1.52" evidence="3"/>
<dbReference type="AlphaFoldDB" id="A0A127VI89"/>
<protein>
    <recommendedName>
        <fullName evidence="3">beta-N-acetylhexosaminidase</fullName>
        <ecNumber evidence="3">3.2.1.52</ecNumber>
    </recommendedName>
</protein>
<dbReference type="RefSeq" id="WP_068404687.1">
    <property type="nucleotide sequence ID" value="NZ_CP014504.1"/>
</dbReference>
<feature type="domain" description="Glycoside hydrolase family 20 catalytic" evidence="7">
    <location>
        <begin position="157"/>
        <end position="504"/>
    </location>
</feature>
<dbReference type="Pfam" id="PF00728">
    <property type="entry name" value="Glyco_hydro_20"/>
    <property type="match status" value="1"/>
</dbReference>
<accession>A0A127VI89</accession>
<keyword evidence="5" id="KW-0326">Glycosidase</keyword>
<dbReference type="CDD" id="cd06563">
    <property type="entry name" value="GH20_chitobiase-like"/>
    <property type="match status" value="1"/>
</dbReference>
<dbReference type="Gene3D" id="3.20.20.80">
    <property type="entry name" value="Glycosidases"/>
    <property type="match status" value="1"/>
</dbReference>
<keyword evidence="6" id="KW-0732">Signal</keyword>
<dbReference type="EMBL" id="CP014504">
    <property type="protein sequence ID" value="AMQ01045.1"/>
    <property type="molecule type" value="Genomic_DNA"/>
</dbReference>
<feature type="domain" description="Beta-hexosaminidase bacterial type N-terminal" evidence="8">
    <location>
        <begin position="27"/>
        <end position="153"/>
    </location>
</feature>
<dbReference type="Proteomes" id="UP000071561">
    <property type="component" value="Chromosome"/>
</dbReference>
<dbReference type="PATRIC" id="fig|188932.3.peg.4354"/>
<dbReference type="SUPFAM" id="SSF55545">
    <property type="entry name" value="beta-N-acetylhexosaminidase-like domain"/>
    <property type="match status" value="1"/>
</dbReference>